<gene>
    <name evidence="2" type="ORF">GJU40_00560</name>
</gene>
<dbReference type="AlphaFoldDB" id="A0A7X2IW13"/>
<dbReference type="GO" id="GO:0046872">
    <property type="term" value="F:metal ion binding"/>
    <property type="evidence" value="ECO:0007669"/>
    <property type="project" value="InterPro"/>
</dbReference>
<dbReference type="Gene3D" id="3.30.830.10">
    <property type="entry name" value="Metalloenzyme, LuxS/M16 peptidase-like"/>
    <property type="match status" value="2"/>
</dbReference>
<evidence type="ECO:0000313" key="3">
    <source>
        <dbReference type="Proteomes" id="UP000448867"/>
    </source>
</evidence>
<dbReference type="EMBL" id="WKKI01000001">
    <property type="protein sequence ID" value="MRX70659.1"/>
    <property type="molecule type" value="Genomic_DNA"/>
</dbReference>
<dbReference type="OrthoDB" id="9762085at2"/>
<dbReference type="InterPro" id="IPR007863">
    <property type="entry name" value="Peptidase_M16_C"/>
</dbReference>
<dbReference type="Pfam" id="PF05193">
    <property type="entry name" value="Peptidase_M16_C"/>
    <property type="match status" value="1"/>
</dbReference>
<dbReference type="PANTHER" id="PTHR11851">
    <property type="entry name" value="METALLOPROTEASE"/>
    <property type="match status" value="1"/>
</dbReference>
<name>A0A7X2IW13_9BACI</name>
<evidence type="ECO:0000259" key="1">
    <source>
        <dbReference type="Pfam" id="PF05193"/>
    </source>
</evidence>
<dbReference type="RefSeq" id="WP_154305785.1">
    <property type="nucleotide sequence ID" value="NZ_WKKI01000001.1"/>
</dbReference>
<dbReference type="SUPFAM" id="SSF63411">
    <property type="entry name" value="LuxS/MPP-like metallohydrolase"/>
    <property type="match status" value="2"/>
</dbReference>
<sequence length="425" mass="48724">MSLINENTVEHNGVKIHSISTEKFKTNTIVLRLSAPLNKEDVTLRALLPHVLQRAAADFPSTTELRRYLDELYGATLHVDLSKKGEKHIITFRMEIANEHYLKDSEPLLEKGMQLLSQILLKPLVENGRFSETIVNQEKRTLKQRIQAVYDDKMRYSNLRLVQEMFKNEPYALHVNGEVDAIDQITPQSLYEYYSRILKEDKIDLYIVGDVKDEEAAEYAKKYFFIHDHMSSKSMAEKKTVSAGEVNEVIEKQDVKQGKLNMGFRTNIVYSDSDYYALQVLNGIYGGFSHSKLFINIREKESLAYYAASRVESHKGVLMVMSGIEEANYDKALTIIKKQMEEIKNGNVSDQELSQTKAVINNQLLETIDTSYGMIEVLYHNEISGTDRTFDEWMNGISSVTRDEVIDAAKKIELDTIYFLKGDAQ</sequence>
<dbReference type="PANTHER" id="PTHR11851:SF186">
    <property type="entry name" value="INACTIVE METALLOPROTEASE YMFF-RELATED"/>
    <property type="match status" value="1"/>
</dbReference>
<dbReference type="InterPro" id="IPR011249">
    <property type="entry name" value="Metalloenz_LuxS/M16"/>
</dbReference>
<comment type="caution">
    <text evidence="2">The sequence shown here is derived from an EMBL/GenBank/DDBJ whole genome shotgun (WGS) entry which is preliminary data.</text>
</comment>
<reference evidence="2 3" key="1">
    <citation type="submission" date="2019-11" db="EMBL/GenBank/DDBJ databases">
        <title>Bacillus lacus genome.</title>
        <authorList>
            <person name="Allen C.J."/>
            <person name="Newman J.D."/>
        </authorList>
    </citation>
    <scope>NUCLEOTIDE SEQUENCE [LARGE SCALE GENOMIC DNA]</scope>
    <source>
        <strain evidence="2 3">KCTC 33946</strain>
    </source>
</reference>
<dbReference type="Proteomes" id="UP000448867">
    <property type="component" value="Unassembled WGS sequence"/>
</dbReference>
<protein>
    <submittedName>
        <fullName evidence="2">Insulinase family protein</fullName>
    </submittedName>
</protein>
<proteinExistence type="predicted"/>
<dbReference type="NCBIfam" id="NF047422">
    <property type="entry name" value="YfmF_fam"/>
    <property type="match status" value="1"/>
</dbReference>
<dbReference type="InterPro" id="IPR050361">
    <property type="entry name" value="MPP/UQCRC_Complex"/>
</dbReference>
<keyword evidence="3" id="KW-1185">Reference proteome</keyword>
<evidence type="ECO:0000313" key="2">
    <source>
        <dbReference type="EMBL" id="MRX70659.1"/>
    </source>
</evidence>
<accession>A0A7X2IW13</accession>
<organism evidence="2 3">
    <name type="scientific">Metabacillus lacus</name>
    <dbReference type="NCBI Taxonomy" id="1983721"/>
    <lineage>
        <taxon>Bacteria</taxon>
        <taxon>Bacillati</taxon>
        <taxon>Bacillota</taxon>
        <taxon>Bacilli</taxon>
        <taxon>Bacillales</taxon>
        <taxon>Bacillaceae</taxon>
        <taxon>Metabacillus</taxon>
    </lineage>
</organism>
<feature type="domain" description="Peptidase M16 C-terminal" evidence="1">
    <location>
        <begin position="185"/>
        <end position="358"/>
    </location>
</feature>